<name>A0A8J4RP29_9ROSI</name>
<accession>A0A8J4RP29</accession>
<protein>
    <submittedName>
        <fullName evidence="2">Uncharacterized protein</fullName>
    </submittedName>
</protein>
<feature type="region of interest" description="Disordered" evidence="1">
    <location>
        <begin position="118"/>
        <end position="148"/>
    </location>
</feature>
<organism evidence="2 3">
    <name type="scientific">Castanea mollissima</name>
    <name type="common">Chinese chestnut</name>
    <dbReference type="NCBI Taxonomy" id="60419"/>
    <lineage>
        <taxon>Eukaryota</taxon>
        <taxon>Viridiplantae</taxon>
        <taxon>Streptophyta</taxon>
        <taxon>Embryophyta</taxon>
        <taxon>Tracheophyta</taxon>
        <taxon>Spermatophyta</taxon>
        <taxon>Magnoliopsida</taxon>
        <taxon>eudicotyledons</taxon>
        <taxon>Gunneridae</taxon>
        <taxon>Pentapetalae</taxon>
        <taxon>rosids</taxon>
        <taxon>fabids</taxon>
        <taxon>Fagales</taxon>
        <taxon>Fagaceae</taxon>
        <taxon>Castanea</taxon>
    </lineage>
</organism>
<evidence type="ECO:0000313" key="3">
    <source>
        <dbReference type="Proteomes" id="UP000737018"/>
    </source>
</evidence>
<sequence length="148" mass="17217">MAKHWVCSLVYSVSTLKHDDIVVRGGVKTVKYTEKWSDLLTPHALTLALILSVIHAVTHKSTPRPHSDYHSHSWRRSDCEQVALKHGWDFCPVWERFEGFEGHWDMREVESEEREKRLVGGHEGRVQGSEDGERMRVWKQGIEDELES</sequence>
<dbReference type="AlphaFoldDB" id="A0A8J4RP29"/>
<evidence type="ECO:0000313" key="2">
    <source>
        <dbReference type="EMBL" id="KAF3969918.1"/>
    </source>
</evidence>
<comment type="caution">
    <text evidence="2">The sequence shown here is derived from an EMBL/GenBank/DDBJ whole genome shotgun (WGS) entry which is preliminary data.</text>
</comment>
<evidence type="ECO:0000256" key="1">
    <source>
        <dbReference type="SAM" id="MobiDB-lite"/>
    </source>
</evidence>
<reference evidence="2" key="1">
    <citation type="submission" date="2020-03" db="EMBL/GenBank/DDBJ databases">
        <title>Castanea mollissima Vanexum genome sequencing.</title>
        <authorList>
            <person name="Staton M."/>
        </authorList>
    </citation>
    <scope>NUCLEOTIDE SEQUENCE</scope>
    <source>
        <tissue evidence="2">Leaf</tissue>
    </source>
</reference>
<dbReference type="EMBL" id="JRKL02000592">
    <property type="protein sequence ID" value="KAF3969918.1"/>
    <property type="molecule type" value="Genomic_DNA"/>
</dbReference>
<proteinExistence type="predicted"/>
<gene>
    <name evidence="2" type="ORF">CMV_006320</name>
</gene>
<keyword evidence="3" id="KW-1185">Reference proteome</keyword>
<dbReference type="Proteomes" id="UP000737018">
    <property type="component" value="Unassembled WGS sequence"/>
</dbReference>